<keyword evidence="3" id="KW-1185">Reference proteome</keyword>
<feature type="transmembrane region" description="Helical" evidence="1">
    <location>
        <begin position="108"/>
        <end position="131"/>
    </location>
</feature>
<organism evidence="2 3">
    <name type="scientific">Microbaculum marinisediminis</name>
    <dbReference type="NCBI Taxonomy" id="2931392"/>
    <lineage>
        <taxon>Bacteria</taxon>
        <taxon>Pseudomonadati</taxon>
        <taxon>Pseudomonadota</taxon>
        <taxon>Alphaproteobacteria</taxon>
        <taxon>Hyphomicrobiales</taxon>
        <taxon>Tepidamorphaceae</taxon>
        <taxon>Microbaculum</taxon>
    </lineage>
</organism>
<feature type="transmembrane region" description="Helical" evidence="1">
    <location>
        <begin position="78"/>
        <end position="96"/>
    </location>
</feature>
<accession>A0AAW5QWA5</accession>
<reference evidence="2 3" key="1">
    <citation type="submission" date="2022-04" db="EMBL/GenBank/DDBJ databases">
        <authorList>
            <person name="Ye Y.-Q."/>
            <person name="Du Z.-J."/>
        </authorList>
    </citation>
    <scope>NUCLEOTIDE SEQUENCE [LARGE SCALE GENOMIC DNA]</scope>
    <source>
        <strain evidence="2 3">A6E488</strain>
    </source>
</reference>
<feature type="transmembrane region" description="Helical" evidence="1">
    <location>
        <begin position="54"/>
        <end position="72"/>
    </location>
</feature>
<feature type="transmembrane region" description="Helical" evidence="1">
    <location>
        <begin position="194"/>
        <end position="213"/>
    </location>
</feature>
<gene>
    <name evidence="2" type="ORF">MUB46_10040</name>
</gene>
<evidence type="ECO:0000313" key="2">
    <source>
        <dbReference type="EMBL" id="MCT8972197.1"/>
    </source>
</evidence>
<dbReference type="AlphaFoldDB" id="A0AAW5QWA5"/>
<dbReference type="Proteomes" id="UP001320898">
    <property type="component" value="Unassembled WGS sequence"/>
</dbReference>
<dbReference type="RefSeq" id="WP_261615768.1">
    <property type="nucleotide sequence ID" value="NZ_JALIDZ010000004.1"/>
</dbReference>
<feature type="transmembrane region" description="Helical" evidence="1">
    <location>
        <begin position="137"/>
        <end position="157"/>
    </location>
</feature>
<keyword evidence="1" id="KW-0812">Transmembrane</keyword>
<evidence type="ECO:0000256" key="1">
    <source>
        <dbReference type="SAM" id="Phobius"/>
    </source>
</evidence>
<protein>
    <recommendedName>
        <fullName evidence="4">DUF2157 domain-containing protein</fullName>
    </recommendedName>
</protein>
<feature type="transmembrane region" description="Helical" evidence="1">
    <location>
        <begin position="164"/>
        <end position="188"/>
    </location>
</feature>
<dbReference type="EMBL" id="JALIDZ010000004">
    <property type="protein sequence ID" value="MCT8972197.1"/>
    <property type="molecule type" value="Genomic_DNA"/>
</dbReference>
<evidence type="ECO:0000313" key="3">
    <source>
        <dbReference type="Proteomes" id="UP001320898"/>
    </source>
</evidence>
<keyword evidence="1" id="KW-0472">Membrane</keyword>
<comment type="caution">
    <text evidence="2">The sequence shown here is derived from an EMBL/GenBank/DDBJ whole genome shotgun (WGS) entry which is preliminary data.</text>
</comment>
<proteinExistence type="predicted"/>
<feature type="transmembrane region" description="Helical" evidence="1">
    <location>
        <begin position="252"/>
        <end position="272"/>
    </location>
</feature>
<name>A0AAW5QWA5_9HYPH</name>
<feature type="transmembrane region" description="Helical" evidence="1">
    <location>
        <begin position="225"/>
        <end position="246"/>
    </location>
</feature>
<keyword evidence="1" id="KW-1133">Transmembrane helix</keyword>
<sequence>MPLRDDITAATAEGIIDPDRAERLIAFLEARRRGEADRAADREEVRFARGFHDVFLTIGIVMLFIGLGTMIVPVAGLLPTAFLATILSWALAEFFARRRRLVLPSMALAIIFVVHAGVVGMAIFGLTVISVDVLFERSFALLFGALVALVSGGAFFLRFRLPFTLAVTAAAAVVAFFSAVHLAAPGVFDTDGPLLLLIAGLAVFGVAMAFDLSDPQRRTLRSDNAFWLHLLAAPLILRGVFHFVLAGGDLDAGSALIIVGTVVLFGLLAVVIDRRALLVAGLVYLGYSLSELIRAADLGGSSSAALTLTLIGGMVILLAVGWQQTRSALISALPLPANLVSRLPVIPERP</sequence>
<evidence type="ECO:0008006" key="4">
    <source>
        <dbReference type="Google" id="ProtNLM"/>
    </source>
</evidence>
<feature type="transmembrane region" description="Helical" evidence="1">
    <location>
        <begin position="302"/>
        <end position="322"/>
    </location>
</feature>
<feature type="transmembrane region" description="Helical" evidence="1">
    <location>
        <begin position="277"/>
        <end position="296"/>
    </location>
</feature>